<evidence type="ECO:0000313" key="1">
    <source>
        <dbReference type="EMBL" id="GFF51366.1"/>
    </source>
</evidence>
<proteinExistence type="predicted"/>
<protein>
    <submittedName>
        <fullName evidence="1">Uncharacterized protein</fullName>
    </submittedName>
</protein>
<gene>
    <name evidence="1" type="ORF">IFM46972_09280</name>
</gene>
<accession>A0A8H3PJF4</accession>
<sequence>DEQYKNSVHREKLELIAGLGLKHIEDKKAKVKLTILGHLVDAQDGVGTIGEANPAAIDAANREGLAYDTSQLHYYVETESLLLPNNT</sequence>
<name>A0A8H3PJF4_9EURO</name>
<reference evidence="1 2" key="1">
    <citation type="submission" date="2020-01" db="EMBL/GenBank/DDBJ databases">
        <title>Draft genome sequence of Aspergillus udagawae IFM 46972.</title>
        <authorList>
            <person name="Takahashi H."/>
            <person name="Yaguchi T."/>
        </authorList>
    </citation>
    <scope>NUCLEOTIDE SEQUENCE [LARGE SCALE GENOMIC DNA]</scope>
    <source>
        <strain evidence="1 2">IFM 46972</strain>
    </source>
</reference>
<dbReference type="AlphaFoldDB" id="A0A8H3PJF4"/>
<dbReference type="EMBL" id="BLKC01000089">
    <property type="protein sequence ID" value="GFF51366.1"/>
    <property type="molecule type" value="Genomic_DNA"/>
</dbReference>
<organism evidence="1 2">
    <name type="scientific">Aspergillus udagawae</name>
    <dbReference type="NCBI Taxonomy" id="91492"/>
    <lineage>
        <taxon>Eukaryota</taxon>
        <taxon>Fungi</taxon>
        <taxon>Dikarya</taxon>
        <taxon>Ascomycota</taxon>
        <taxon>Pezizomycotina</taxon>
        <taxon>Eurotiomycetes</taxon>
        <taxon>Eurotiomycetidae</taxon>
        <taxon>Eurotiales</taxon>
        <taxon>Aspergillaceae</taxon>
        <taxon>Aspergillus</taxon>
        <taxon>Aspergillus subgen. Fumigati</taxon>
    </lineage>
</organism>
<comment type="caution">
    <text evidence="1">The sequence shown here is derived from an EMBL/GenBank/DDBJ whole genome shotgun (WGS) entry which is preliminary data.</text>
</comment>
<dbReference type="Proteomes" id="UP000465221">
    <property type="component" value="Unassembled WGS sequence"/>
</dbReference>
<feature type="non-terminal residue" evidence="1">
    <location>
        <position position="1"/>
    </location>
</feature>
<evidence type="ECO:0000313" key="2">
    <source>
        <dbReference type="Proteomes" id="UP000465221"/>
    </source>
</evidence>